<evidence type="ECO:0000256" key="5">
    <source>
        <dbReference type="ARBA" id="ARBA00023274"/>
    </source>
</evidence>
<dbReference type="PANTHER" id="PTHR21011">
    <property type="entry name" value="MITOCHONDRIAL 28S RIBOSOMAL PROTEIN S6"/>
    <property type="match status" value="1"/>
</dbReference>
<dbReference type="HAMAP" id="MF_00360">
    <property type="entry name" value="Ribosomal_bS6"/>
    <property type="match status" value="1"/>
</dbReference>
<dbReference type="GO" id="GO:1990904">
    <property type="term" value="C:ribonucleoprotein complex"/>
    <property type="evidence" value="ECO:0007669"/>
    <property type="project" value="UniProtKB-KW"/>
</dbReference>
<keyword evidence="4 8" id="KW-0689">Ribosomal protein</keyword>
<dbReference type="CDD" id="cd00473">
    <property type="entry name" value="bS6"/>
    <property type="match status" value="1"/>
</dbReference>
<dbReference type="NCBIfam" id="TIGR00166">
    <property type="entry name" value="S6"/>
    <property type="match status" value="1"/>
</dbReference>
<dbReference type="EMBL" id="AP014924">
    <property type="protein sequence ID" value="BAS29437.1"/>
    <property type="molecule type" value="Genomic_DNA"/>
</dbReference>
<dbReference type="GO" id="GO:0005737">
    <property type="term" value="C:cytoplasm"/>
    <property type="evidence" value="ECO:0007669"/>
    <property type="project" value="UniProtKB-ARBA"/>
</dbReference>
<dbReference type="InterPro" id="IPR020814">
    <property type="entry name" value="Ribosomal_S6_plastid/chlpt"/>
</dbReference>
<comment type="similarity">
    <text evidence="1 8">Belongs to the bacterial ribosomal protein bS6 family.</text>
</comment>
<reference evidence="10" key="1">
    <citation type="submission" date="2015-07" db="EMBL/GenBank/DDBJ databases">
        <title>Complete genome sequence and phylogenetic analysis of Limnochorda pilosa.</title>
        <authorList>
            <person name="Watanabe M."/>
            <person name="Kojima H."/>
            <person name="Fukui M."/>
        </authorList>
    </citation>
    <scope>NUCLEOTIDE SEQUENCE [LARGE SCALE GENOMIC DNA]</scope>
    <source>
        <strain evidence="10">HC45</strain>
    </source>
</reference>
<dbReference type="Gene3D" id="3.30.70.60">
    <property type="match status" value="1"/>
</dbReference>
<dbReference type="Proteomes" id="UP000065807">
    <property type="component" value="Chromosome"/>
</dbReference>
<proteinExistence type="inferred from homology"/>
<keyword evidence="3 8" id="KW-0694">RNA-binding</keyword>
<name>A0A0K2SR00_LIMPI</name>
<dbReference type="AlphaFoldDB" id="A0A0K2SR00"/>
<dbReference type="GO" id="GO:0070181">
    <property type="term" value="F:small ribosomal subunit rRNA binding"/>
    <property type="evidence" value="ECO:0007669"/>
    <property type="project" value="TreeGrafter"/>
</dbReference>
<evidence type="ECO:0000256" key="7">
    <source>
        <dbReference type="ARBA" id="ARBA00035294"/>
    </source>
</evidence>
<evidence type="ECO:0000313" key="9">
    <source>
        <dbReference type="EMBL" id="BAS29437.1"/>
    </source>
</evidence>
<dbReference type="InterPro" id="IPR000529">
    <property type="entry name" value="Ribosomal_bS6"/>
</dbReference>
<sequence>MARPYELMVIFEPTLDEEAQIDPLLERLQQVIASHKGEVDHLDKWGRRRLAYEIDDRTEGFYAVMQFRAESEATRELDRLLKLSDGVVRHLIVRDEAKEREQQKKEAELPS</sequence>
<dbReference type="GO" id="GO:0005840">
    <property type="term" value="C:ribosome"/>
    <property type="evidence" value="ECO:0007669"/>
    <property type="project" value="UniProtKB-KW"/>
</dbReference>
<keyword evidence="2 8" id="KW-0699">rRNA-binding</keyword>
<evidence type="ECO:0000313" key="10">
    <source>
        <dbReference type="Proteomes" id="UP000065807"/>
    </source>
</evidence>
<dbReference type="InterPro" id="IPR014717">
    <property type="entry name" value="Transl_elong_EF1B/ribsomal_bS6"/>
</dbReference>
<keyword evidence="5 8" id="KW-0687">Ribonucleoprotein</keyword>
<comment type="function">
    <text evidence="6 8">Binds together with bS18 to 16S ribosomal RNA.</text>
</comment>
<protein>
    <recommendedName>
        <fullName evidence="7 8">Small ribosomal subunit protein bS6</fullName>
    </recommendedName>
</protein>
<dbReference type="FunFam" id="3.30.70.60:FF:000002">
    <property type="entry name" value="30S ribosomal protein S6"/>
    <property type="match status" value="1"/>
</dbReference>
<evidence type="ECO:0000256" key="2">
    <source>
        <dbReference type="ARBA" id="ARBA00022730"/>
    </source>
</evidence>
<dbReference type="PATRIC" id="fig|1555112.3.peg.3664"/>
<gene>
    <name evidence="8" type="primary">rpsF</name>
    <name evidence="9" type="ORF">LIP_3629</name>
</gene>
<dbReference type="SUPFAM" id="SSF54995">
    <property type="entry name" value="Ribosomal protein S6"/>
    <property type="match status" value="1"/>
</dbReference>
<evidence type="ECO:0000256" key="6">
    <source>
        <dbReference type="ARBA" id="ARBA00035104"/>
    </source>
</evidence>
<evidence type="ECO:0000256" key="8">
    <source>
        <dbReference type="HAMAP-Rule" id="MF_00360"/>
    </source>
</evidence>
<dbReference type="PANTHER" id="PTHR21011:SF1">
    <property type="entry name" value="SMALL RIBOSOMAL SUBUNIT PROTEIN BS6M"/>
    <property type="match status" value="1"/>
</dbReference>
<keyword evidence="10" id="KW-1185">Reference proteome</keyword>
<dbReference type="Pfam" id="PF01250">
    <property type="entry name" value="Ribosomal_S6"/>
    <property type="match status" value="1"/>
</dbReference>
<dbReference type="GO" id="GO:0006412">
    <property type="term" value="P:translation"/>
    <property type="evidence" value="ECO:0007669"/>
    <property type="project" value="UniProtKB-UniRule"/>
</dbReference>
<evidence type="ECO:0000256" key="1">
    <source>
        <dbReference type="ARBA" id="ARBA00009512"/>
    </source>
</evidence>
<dbReference type="KEGG" id="lpil:LIP_3629"/>
<evidence type="ECO:0000256" key="3">
    <source>
        <dbReference type="ARBA" id="ARBA00022884"/>
    </source>
</evidence>
<dbReference type="GO" id="GO:0003735">
    <property type="term" value="F:structural constituent of ribosome"/>
    <property type="evidence" value="ECO:0007669"/>
    <property type="project" value="InterPro"/>
</dbReference>
<dbReference type="RefSeq" id="WP_198409605.1">
    <property type="nucleotide sequence ID" value="NZ_AP014924.1"/>
</dbReference>
<evidence type="ECO:0000256" key="4">
    <source>
        <dbReference type="ARBA" id="ARBA00022980"/>
    </source>
</evidence>
<accession>A0A0K2SR00</accession>
<organism evidence="9 10">
    <name type="scientific">Limnochorda pilosa</name>
    <dbReference type="NCBI Taxonomy" id="1555112"/>
    <lineage>
        <taxon>Bacteria</taxon>
        <taxon>Bacillati</taxon>
        <taxon>Bacillota</taxon>
        <taxon>Limnochordia</taxon>
        <taxon>Limnochordales</taxon>
        <taxon>Limnochordaceae</taxon>
        <taxon>Limnochorda</taxon>
    </lineage>
</organism>
<dbReference type="InterPro" id="IPR035980">
    <property type="entry name" value="Ribosomal_bS6_sf"/>
</dbReference>
<dbReference type="STRING" id="1555112.LIP_3629"/>
<reference evidence="10" key="2">
    <citation type="journal article" date="2016" name="Int. J. Syst. Evol. Microbiol.">
        <title>Complete genome sequence and cell structure of Limnochorda pilosa, a Gram-negative spore-former within the phylum Firmicutes.</title>
        <authorList>
            <person name="Watanabe M."/>
            <person name="Kojima H."/>
            <person name="Fukui M."/>
        </authorList>
    </citation>
    <scope>NUCLEOTIDE SEQUENCE [LARGE SCALE GENOMIC DNA]</scope>
    <source>
        <strain evidence="10">HC45</strain>
    </source>
</reference>